<feature type="binding site" evidence="20">
    <location>
        <position position="31"/>
    </location>
    <ligand>
        <name>Mg(2+)</name>
        <dbReference type="ChEBI" id="CHEBI:18420"/>
        <label>1</label>
    </ligand>
</feature>
<keyword evidence="12 20" id="KW-0862">Zinc</keyword>
<comment type="cofactor">
    <cofactor evidence="20">
        <name>Zn(2+)</name>
        <dbReference type="ChEBI" id="CHEBI:29105"/>
    </cofactor>
    <text evidence="20">Binds 1 zinc ion per subunit.</text>
</comment>
<comment type="similarity">
    <text evidence="7 20">In the C-terminal section; belongs to the GTP cyclohydrolase II family.</text>
</comment>
<keyword evidence="23" id="KW-1185">Reference proteome</keyword>
<feature type="binding site" evidence="20">
    <location>
        <position position="359"/>
    </location>
    <ligand>
        <name>GTP</name>
        <dbReference type="ChEBI" id="CHEBI:37565"/>
    </ligand>
</feature>
<dbReference type="GO" id="GO:0000287">
    <property type="term" value="F:magnesium ion binding"/>
    <property type="evidence" value="ECO:0007669"/>
    <property type="project" value="UniProtKB-UniRule"/>
</dbReference>
<evidence type="ECO:0000259" key="21">
    <source>
        <dbReference type="Pfam" id="PF00925"/>
    </source>
</evidence>
<dbReference type="Pfam" id="PF00925">
    <property type="entry name" value="GTP_cyclohydro2"/>
    <property type="match status" value="1"/>
</dbReference>
<dbReference type="InterPro" id="IPR016299">
    <property type="entry name" value="Riboflavin_synth_RibBA"/>
</dbReference>
<feature type="binding site" evidence="20">
    <location>
        <begin position="255"/>
        <end position="259"/>
    </location>
    <ligand>
        <name>GTP</name>
        <dbReference type="ChEBI" id="CHEBI:37565"/>
    </ligand>
</feature>
<feature type="region of interest" description="DHBP synthase" evidence="20">
    <location>
        <begin position="1"/>
        <end position="204"/>
    </location>
</feature>
<evidence type="ECO:0000256" key="15">
    <source>
        <dbReference type="ARBA" id="ARBA00023211"/>
    </source>
</evidence>
<feature type="binding site" evidence="20">
    <location>
        <position position="276"/>
    </location>
    <ligand>
        <name>GTP</name>
        <dbReference type="ChEBI" id="CHEBI:37565"/>
    </ligand>
</feature>
<feature type="binding site" evidence="20">
    <location>
        <begin position="297"/>
        <end position="299"/>
    </location>
    <ligand>
        <name>GTP</name>
        <dbReference type="ChEBI" id="CHEBI:37565"/>
    </ligand>
</feature>
<comment type="cofactor">
    <cofactor evidence="20">
        <name>Mg(2+)</name>
        <dbReference type="ChEBI" id="CHEBI:18420"/>
    </cofactor>
    <cofactor evidence="20">
        <name>Mn(2+)</name>
        <dbReference type="ChEBI" id="CHEBI:29035"/>
    </cofactor>
    <text evidence="20">Binds 2 divalent metal cations per subunit. Magnesium or manganese.</text>
</comment>
<dbReference type="GO" id="GO:0005829">
    <property type="term" value="C:cytosol"/>
    <property type="evidence" value="ECO:0007669"/>
    <property type="project" value="TreeGrafter"/>
</dbReference>
<evidence type="ECO:0000256" key="6">
    <source>
        <dbReference type="ARBA" id="ARBA00005520"/>
    </source>
</evidence>
<sequence>MSALSFSPVEEIIAEIASGHMVIVVDDPSRENEADLVAAAQGITPETIAFMANNGRGLICAPISQEKAIELDLPQMTKHNREALGTAFTVSVDAAKGITTGISAADRALAARLLADPKTQPEDLIQPGHIFPLQAVHGGVLQRAGHTEASVDLAILAGLEPAAVICEIMHADGTMARSGDLGEYQAEHNLKACTISELIEYRRMSEKLVRREQSIKLPTDYGEFDCHLYTHLTDGEEHLVLQKGAIDPEKPTLVRVHSECLTGDVFMSRRCDCGGQLHQALERIAEEGGVLLYLRQEGRGIGLKAKIHAYKLQEQGYDTIEANEKLGYPSDLRDYGMGAQMLSDCGITKIRLMTNNPKKIIGLEGYGLEIVEQIPISLPSNPDNEKYLQTKKDRMGHKL</sequence>
<feature type="active site" description="Nucleophile; for GTP cyclohydrolase activity" evidence="20">
    <location>
        <position position="333"/>
    </location>
</feature>
<feature type="region of interest" description="GTP cyclohydrolase II" evidence="20">
    <location>
        <begin position="205"/>
        <end position="399"/>
    </location>
</feature>
<evidence type="ECO:0000256" key="17">
    <source>
        <dbReference type="ARBA" id="ARBA00023268"/>
    </source>
</evidence>
<feature type="binding site" evidence="20">
    <location>
        <position position="260"/>
    </location>
    <ligand>
        <name>Zn(2+)</name>
        <dbReference type="ChEBI" id="CHEBI:29105"/>
        <note>catalytic</note>
    </ligand>
</feature>
<dbReference type="FunFam" id="3.90.870.10:FF:000001">
    <property type="entry name" value="Riboflavin biosynthesis protein RibBA"/>
    <property type="match status" value="1"/>
</dbReference>
<dbReference type="PANTHER" id="PTHR21327">
    <property type="entry name" value="GTP CYCLOHYDROLASE II-RELATED"/>
    <property type="match status" value="1"/>
</dbReference>
<dbReference type="GO" id="GO:0008686">
    <property type="term" value="F:3,4-dihydroxy-2-butanone-4-phosphate synthase activity"/>
    <property type="evidence" value="ECO:0007669"/>
    <property type="project" value="UniProtKB-UniRule"/>
</dbReference>
<feature type="binding site" evidence="20">
    <location>
        <position position="167"/>
    </location>
    <ligand>
        <name>D-ribulose 5-phosphate</name>
        <dbReference type="ChEBI" id="CHEBI:58121"/>
    </ligand>
</feature>
<dbReference type="AlphaFoldDB" id="A0A8J7SGG1"/>
<dbReference type="UniPathway" id="UPA00275">
    <property type="reaction ID" value="UER00399"/>
</dbReference>
<feature type="site" description="Essential for DHBP synthase activity" evidence="20">
    <location>
        <position position="129"/>
    </location>
</feature>
<keyword evidence="13 20" id="KW-0460">Magnesium</keyword>
<dbReference type="HAMAP" id="MF_00180">
    <property type="entry name" value="RibB"/>
    <property type="match status" value="1"/>
</dbReference>
<keyword evidence="15 20" id="KW-0464">Manganese</keyword>
<evidence type="ECO:0000256" key="11">
    <source>
        <dbReference type="ARBA" id="ARBA00022801"/>
    </source>
</evidence>
<accession>A0A8J7SGG1</accession>
<dbReference type="InterPro" id="IPR000926">
    <property type="entry name" value="RibA"/>
</dbReference>
<feature type="site" description="Essential for DHBP synthase activity" evidence="20">
    <location>
        <position position="167"/>
    </location>
</feature>
<name>A0A8J7SGG1_9BACT</name>
<dbReference type="InterPro" id="IPR017945">
    <property type="entry name" value="DHBP_synth_RibB-like_a/b_dom"/>
</dbReference>
<dbReference type="NCBIfam" id="TIGR00506">
    <property type="entry name" value="ribB"/>
    <property type="match status" value="1"/>
</dbReference>
<protein>
    <recommendedName>
        <fullName evidence="20">Riboflavin biosynthesis protein RibBA</fullName>
    </recommendedName>
    <domain>
        <recommendedName>
            <fullName evidence="20">3,4-dihydroxy-2-butanone 4-phosphate synthase</fullName>
            <shortName evidence="20">DHBP synthase</shortName>
            <ecNumber evidence="20">4.1.99.12</ecNumber>
        </recommendedName>
    </domain>
    <domain>
        <recommendedName>
            <fullName evidence="20">GTP cyclohydrolase-2</fullName>
            <ecNumber evidence="20">3.5.4.25</ecNumber>
        </recommendedName>
        <alternativeName>
            <fullName evidence="20">GTP cyclohydrolase II</fullName>
        </alternativeName>
    </domain>
</protein>
<evidence type="ECO:0000256" key="19">
    <source>
        <dbReference type="ARBA" id="ARBA00049295"/>
    </source>
</evidence>
<evidence type="ECO:0000256" key="5">
    <source>
        <dbReference type="ARBA" id="ARBA00004904"/>
    </source>
</evidence>
<dbReference type="InterPro" id="IPR036144">
    <property type="entry name" value="RibA-like_sf"/>
</dbReference>
<comment type="catalytic activity">
    <reaction evidence="1 20">
        <text>D-ribulose 5-phosphate = (2S)-2-hydroxy-3-oxobutyl phosphate + formate + H(+)</text>
        <dbReference type="Rhea" id="RHEA:18457"/>
        <dbReference type="ChEBI" id="CHEBI:15378"/>
        <dbReference type="ChEBI" id="CHEBI:15740"/>
        <dbReference type="ChEBI" id="CHEBI:58121"/>
        <dbReference type="ChEBI" id="CHEBI:58830"/>
        <dbReference type="EC" id="4.1.99.12"/>
    </reaction>
</comment>
<dbReference type="NCBIfam" id="NF006803">
    <property type="entry name" value="PRK09311.1"/>
    <property type="match status" value="1"/>
</dbReference>
<dbReference type="GO" id="GO:0009231">
    <property type="term" value="P:riboflavin biosynthetic process"/>
    <property type="evidence" value="ECO:0007669"/>
    <property type="project" value="UniProtKB-UniRule"/>
</dbReference>
<dbReference type="GO" id="GO:0008270">
    <property type="term" value="F:zinc ion binding"/>
    <property type="evidence" value="ECO:0007669"/>
    <property type="project" value="UniProtKB-UniRule"/>
</dbReference>
<evidence type="ECO:0000256" key="9">
    <source>
        <dbReference type="ARBA" id="ARBA00022723"/>
    </source>
</evidence>
<dbReference type="NCBIfam" id="NF001591">
    <property type="entry name" value="PRK00393.1"/>
    <property type="match status" value="1"/>
</dbReference>
<dbReference type="InterPro" id="IPR000422">
    <property type="entry name" value="DHBP_synthase_RibB"/>
</dbReference>
<dbReference type="GO" id="GO:0003935">
    <property type="term" value="F:GTP cyclohydrolase II activity"/>
    <property type="evidence" value="ECO:0007669"/>
    <property type="project" value="UniProtKB-UniRule"/>
</dbReference>
<dbReference type="HAMAP" id="MF_01283">
    <property type="entry name" value="RibBA"/>
    <property type="match status" value="1"/>
</dbReference>
<evidence type="ECO:0000256" key="18">
    <source>
        <dbReference type="ARBA" id="ARBA00043932"/>
    </source>
</evidence>
<dbReference type="NCBIfam" id="TIGR00505">
    <property type="entry name" value="ribA"/>
    <property type="match status" value="1"/>
</dbReference>
<feature type="binding site" evidence="20">
    <location>
        <position position="271"/>
    </location>
    <ligand>
        <name>Zn(2+)</name>
        <dbReference type="ChEBI" id="CHEBI:29105"/>
        <note>catalytic</note>
    </ligand>
</feature>
<dbReference type="Gene3D" id="3.90.870.10">
    <property type="entry name" value="DHBP synthase"/>
    <property type="match status" value="1"/>
</dbReference>
<keyword evidence="14 20" id="KW-0342">GTP-binding</keyword>
<feature type="binding site" evidence="20">
    <location>
        <position position="31"/>
    </location>
    <ligand>
        <name>Mg(2+)</name>
        <dbReference type="ChEBI" id="CHEBI:18420"/>
        <label>2</label>
    </ligand>
</feature>
<dbReference type="Pfam" id="PF00926">
    <property type="entry name" value="DHBP_synthase"/>
    <property type="match status" value="1"/>
</dbReference>
<evidence type="ECO:0000256" key="2">
    <source>
        <dbReference type="ARBA" id="ARBA00001936"/>
    </source>
</evidence>
<comment type="cofactor">
    <cofactor evidence="2">
        <name>Mn(2+)</name>
        <dbReference type="ChEBI" id="CHEBI:29035"/>
    </cofactor>
</comment>
<comment type="function">
    <text evidence="18 20">Catalyzes the conversion of GTP to 2,5-diamino-6-ribosylamino-4(3H)-pyrimidinone 5'-phosphate (DARP), formate and pyrophosphate.</text>
</comment>
<feature type="binding site" evidence="20">
    <location>
        <position position="35"/>
    </location>
    <ligand>
        <name>D-ribulose 5-phosphate</name>
        <dbReference type="ChEBI" id="CHEBI:58121"/>
    </ligand>
</feature>
<dbReference type="PIRSF" id="PIRSF001259">
    <property type="entry name" value="RibA"/>
    <property type="match status" value="1"/>
</dbReference>
<comment type="function">
    <text evidence="3 20">Catalyzes the conversion of D-ribulose 5-phosphate to formate and 3,4-dihydroxy-2-butanone 4-phosphate.</text>
</comment>
<evidence type="ECO:0000256" key="13">
    <source>
        <dbReference type="ARBA" id="ARBA00022842"/>
    </source>
</evidence>
<comment type="caution">
    <text evidence="22">The sequence shown here is derived from an EMBL/GenBank/DDBJ whole genome shotgun (WGS) entry which is preliminary data.</text>
</comment>
<evidence type="ECO:0000256" key="12">
    <source>
        <dbReference type="ARBA" id="ARBA00022833"/>
    </source>
</evidence>
<dbReference type="GO" id="GO:0005525">
    <property type="term" value="F:GTP binding"/>
    <property type="evidence" value="ECO:0007669"/>
    <property type="project" value="UniProtKB-KW"/>
</dbReference>
<feature type="binding site" evidence="20">
    <location>
        <position position="354"/>
    </location>
    <ligand>
        <name>GTP</name>
        <dbReference type="ChEBI" id="CHEBI:37565"/>
    </ligand>
</feature>
<evidence type="ECO:0000313" key="23">
    <source>
        <dbReference type="Proteomes" id="UP000624703"/>
    </source>
</evidence>
<dbReference type="EMBL" id="JAENIM010000016">
    <property type="protein sequence ID" value="MBK1790095.1"/>
    <property type="molecule type" value="Genomic_DNA"/>
</dbReference>
<keyword evidence="9 20" id="KW-0479">Metal-binding</keyword>
<keyword evidence="17 20" id="KW-0511">Multifunctional enzyme</keyword>
<dbReference type="SUPFAM" id="SSF55821">
    <property type="entry name" value="YrdC/RibB"/>
    <property type="match status" value="1"/>
</dbReference>
<dbReference type="Proteomes" id="UP000624703">
    <property type="component" value="Unassembled WGS sequence"/>
</dbReference>
<reference evidence="22" key="1">
    <citation type="submission" date="2021-01" db="EMBL/GenBank/DDBJ databases">
        <title>Modified the classification status of verrucomicrobia.</title>
        <authorList>
            <person name="Feng X."/>
        </authorList>
    </citation>
    <scope>NUCLEOTIDE SEQUENCE</scope>
    <source>
        <strain evidence="22">_KCTC 22039</strain>
    </source>
</reference>
<dbReference type="RefSeq" id="WP_200310134.1">
    <property type="nucleotide sequence ID" value="NZ_JAENIM010000016.1"/>
</dbReference>
<feature type="binding site" evidence="20">
    <location>
        <position position="146"/>
    </location>
    <ligand>
        <name>Mg(2+)</name>
        <dbReference type="ChEBI" id="CHEBI:18420"/>
        <label>2</label>
    </ligand>
</feature>
<dbReference type="EC" id="3.5.4.25" evidence="20"/>
<feature type="domain" description="GTP cyclohydrolase II" evidence="21">
    <location>
        <begin position="212"/>
        <end position="375"/>
    </location>
</feature>
<comment type="pathway">
    <text evidence="4 20">Cofactor biosynthesis; riboflavin biosynthesis; 5-amino-6-(D-ribitylamino)uracil from GTP: step 1/4.</text>
</comment>
<evidence type="ECO:0000256" key="14">
    <source>
        <dbReference type="ARBA" id="ARBA00023134"/>
    </source>
</evidence>
<evidence type="ECO:0000256" key="8">
    <source>
        <dbReference type="ARBA" id="ARBA00022619"/>
    </source>
</evidence>
<comment type="catalytic activity">
    <reaction evidence="19 20">
        <text>GTP + 4 H2O = 2,5-diamino-6-hydroxy-4-(5-phosphoribosylamino)-pyrimidine + formate + 2 phosphate + 3 H(+)</text>
        <dbReference type="Rhea" id="RHEA:23704"/>
        <dbReference type="ChEBI" id="CHEBI:15377"/>
        <dbReference type="ChEBI" id="CHEBI:15378"/>
        <dbReference type="ChEBI" id="CHEBI:15740"/>
        <dbReference type="ChEBI" id="CHEBI:37565"/>
        <dbReference type="ChEBI" id="CHEBI:43474"/>
        <dbReference type="ChEBI" id="CHEBI:58614"/>
        <dbReference type="EC" id="3.5.4.25"/>
    </reaction>
</comment>
<gene>
    <name evidence="20" type="primary">ribBA</name>
    <name evidence="22" type="ORF">JIN82_02875</name>
</gene>
<evidence type="ECO:0000313" key="22">
    <source>
        <dbReference type="EMBL" id="MBK1790095.1"/>
    </source>
</evidence>
<dbReference type="InterPro" id="IPR032677">
    <property type="entry name" value="GTP_cyclohydro_II"/>
</dbReference>
<keyword evidence="8 20" id="KW-0686">Riboflavin biosynthesis</keyword>
<evidence type="ECO:0000256" key="20">
    <source>
        <dbReference type="HAMAP-Rule" id="MF_01283"/>
    </source>
</evidence>
<organism evidence="22 23">
    <name type="scientific">Persicirhabdus sediminis</name>
    <dbReference type="NCBI Taxonomy" id="454144"/>
    <lineage>
        <taxon>Bacteria</taxon>
        <taxon>Pseudomonadati</taxon>
        <taxon>Verrucomicrobiota</taxon>
        <taxon>Verrucomicrobiia</taxon>
        <taxon>Verrucomicrobiales</taxon>
        <taxon>Verrucomicrobiaceae</taxon>
        <taxon>Persicirhabdus</taxon>
    </lineage>
</organism>
<keyword evidence="16 20" id="KW-0456">Lyase</keyword>
<dbReference type="EC" id="4.1.99.12" evidence="20"/>
<evidence type="ECO:0000256" key="7">
    <source>
        <dbReference type="ARBA" id="ARBA00008976"/>
    </source>
</evidence>
<feature type="binding site" evidence="20">
    <location>
        <position position="319"/>
    </location>
    <ligand>
        <name>GTP</name>
        <dbReference type="ChEBI" id="CHEBI:37565"/>
    </ligand>
</feature>
<comment type="pathway">
    <text evidence="5 20">Cofactor biosynthesis; riboflavin biosynthesis; 2-hydroxy-3-oxobutyl phosphate from D-ribulose 5-phosphate: step 1/1.</text>
</comment>
<dbReference type="GO" id="GO:0030145">
    <property type="term" value="F:manganese ion binding"/>
    <property type="evidence" value="ECO:0007669"/>
    <property type="project" value="UniProtKB-UniRule"/>
</dbReference>
<evidence type="ECO:0000256" key="16">
    <source>
        <dbReference type="ARBA" id="ARBA00023239"/>
    </source>
</evidence>
<feature type="active site" description="Proton acceptor; for GTP cyclohydrolase activity" evidence="20">
    <location>
        <position position="331"/>
    </location>
</feature>
<evidence type="ECO:0000256" key="4">
    <source>
        <dbReference type="ARBA" id="ARBA00004853"/>
    </source>
</evidence>
<keyword evidence="10 20" id="KW-0547">Nucleotide-binding</keyword>
<dbReference type="HAMAP" id="MF_00179">
    <property type="entry name" value="RibA"/>
    <property type="match status" value="1"/>
</dbReference>
<feature type="binding site" evidence="20">
    <location>
        <position position="273"/>
    </location>
    <ligand>
        <name>Zn(2+)</name>
        <dbReference type="ChEBI" id="CHEBI:29105"/>
        <note>catalytic</note>
    </ligand>
</feature>
<dbReference type="SUPFAM" id="SSF142695">
    <property type="entry name" value="RibA-like"/>
    <property type="match status" value="1"/>
</dbReference>
<keyword evidence="11 20" id="KW-0378">Hydrolase</keyword>
<dbReference type="PANTHER" id="PTHR21327:SF18">
    <property type="entry name" value="3,4-DIHYDROXY-2-BUTANONE 4-PHOSPHATE SYNTHASE"/>
    <property type="match status" value="1"/>
</dbReference>
<comment type="similarity">
    <text evidence="6 20">In the N-terminal section; belongs to the DHBP synthase family.</text>
</comment>
<dbReference type="CDD" id="cd00641">
    <property type="entry name" value="GTP_cyclohydro2"/>
    <property type="match status" value="1"/>
</dbReference>
<evidence type="ECO:0000256" key="3">
    <source>
        <dbReference type="ARBA" id="ARBA00002284"/>
    </source>
</evidence>
<evidence type="ECO:0000256" key="1">
    <source>
        <dbReference type="ARBA" id="ARBA00000141"/>
    </source>
</evidence>
<proteinExistence type="inferred from homology"/>
<evidence type="ECO:0000256" key="10">
    <source>
        <dbReference type="ARBA" id="ARBA00022741"/>
    </source>
</evidence>
<dbReference type="Gene3D" id="3.40.50.10990">
    <property type="entry name" value="GTP cyclohydrolase II"/>
    <property type="match status" value="1"/>
</dbReference>
<feature type="binding site" evidence="20">
    <location>
        <begin position="143"/>
        <end position="147"/>
    </location>
    <ligand>
        <name>D-ribulose 5-phosphate</name>
        <dbReference type="ChEBI" id="CHEBI:58121"/>
    </ligand>
</feature>
<feature type="binding site" evidence="20">
    <location>
        <begin position="30"/>
        <end position="31"/>
    </location>
    <ligand>
        <name>D-ribulose 5-phosphate</name>
        <dbReference type="ChEBI" id="CHEBI:58121"/>
    </ligand>
</feature>
<dbReference type="FunFam" id="3.40.50.10990:FF:000001">
    <property type="entry name" value="Riboflavin biosynthesis protein RibBA"/>
    <property type="match status" value="1"/>
</dbReference>